<protein>
    <submittedName>
        <fullName evidence="1">Uncharacterized protein</fullName>
    </submittedName>
</protein>
<accession>A0A067Q6W1</accession>
<dbReference type="Proteomes" id="UP000027265">
    <property type="component" value="Unassembled WGS sequence"/>
</dbReference>
<organism evidence="1 2">
    <name type="scientific">Jaapia argillacea MUCL 33604</name>
    <dbReference type="NCBI Taxonomy" id="933084"/>
    <lineage>
        <taxon>Eukaryota</taxon>
        <taxon>Fungi</taxon>
        <taxon>Dikarya</taxon>
        <taxon>Basidiomycota</taxon>
        <taxon>Agaricomycotina</taxon>
        <taxon>Agaricomycetes</taxon>
        <taxon>Agaricomycetidae</taxon>
        <taxon>Jaapiales</taxon>
        <taxon>Jaapiaceae</taxon>
        <taxon>Jaapia</taxon>
    </lineage>
</organism>
<dbReference type="EMBL" id="KL197712">
    <property type="protein sequence ID" value="KDQ61890.1"/>
    <property type="molecule type" value="Genomic_DNA"/>
</dbReference>
<dbReference type="HOGENOM" id="CLU_1932537_0_0_1"/>
<keyword evidence="2" id="KW-1185">Reference proteome</keyword>
<gene>
    <name evidence="1" type="ORF">JAAARDRAFT_525436</name>
</gene>
<feature type="non-terminal residue" evidence="1">
    <location>
        <position position="131"/>
    </location>
</feature>
<proteinExistence type="predicted"/>
<dbReference type="AlphaFoldDB" id="A0A067Q6W1"/>
<name>A0A067Q6W1_9AGAM</name>
<dbReference type="InParanoid" id="A0A067Q6W1"/>
<sequence length="131" mass="14791">MTSRALQPMRVGVILARLPVCIQWLNISSRVPSCLTCGSLCMCVPLFACVCLPLHARASLCVYLPLRVPIHSMLPYIRMPTRRIPNISSMQYFMHHPRLINTLRYPSNQLSLVAHHGEEGNPLDREVCLIA</sequence>
<reference evidence="2" key="1">
    <citation type="journal article" date="2014" name="Proc. Natl. Acad. Sci. U.S.A.">
        <title>Extensive sampling of basidiomycete genomes demonstrates inadequacy of the white-rot/brown-rot paradigm for wood decay fungi.</title>
        <authorList>
            <person name="Riley R."/>
            <person name="Salamov A.A."/>
            <person name="Brown D.W."/>
            <person name="Nagy L.G."/>
            <person name="Floudas D."/>
            <person name="Held B.W."/>
            <person name="Levasseur A."/>
            <person name="Lombard V."/>
            <person name="Morin E."/>
            <person name="Otillar R."/>
            <person name="Lindquist E.A."/>
            <person name="Sun H."/>
            <person name="LaButti K.M."/>
            <person name="Schmutz J."/>
            <person name="Jabbour D."/>
            <person name="Luo H."/>
            <person name="Baker S.E."/>
            <person name="Pisabarro A.G."/>
            <person name="Walton J.D."/>
            <person name="Blanchette R.A."/>
            <person name="Henrissat B."/>
            <person name="Martin F."/>
            <person name="Cullen D."/>
            <person name="Hibbett D.S."/>
            <person name="Grigoriev I.V."/>
        </authorList>
    </citation>
    <scope>NUCLEOTIDE SEQUENCE [LARGE SCALE GENOMIC DNA]</scope>
    <source>
        <strain evidence="2">MUCL 33604</strain>
    </source>
</reference>
<evidence type="ECO:0000313" key="1">
    <source>
        <dbReference type="EMBL" id="KDQ61890.1"/>
    </source>
</evidence>
<evidence type="ECO:0000313" key="2">
    <source>
        <dbReference type="Proteomes" id="UP000027265"/>
    </source>
</evidence>